<name>K6V370_PLACD</name>
<gene>
    <name evidence="2" type="ORF">PCYB_005440</name>
</gene>
<reference evidence="2 3" key="1">
    <citation type="journal article" date="2012" name="Nat. Genet.">
        <title>Plasmodium cynomolgi genome sequences provide insight into Plasmodium vivax and the monkey malaria clade.</title>
        <authorList>
            <person name="Tachibana S."/>
            <person name="Sullivan S.A."/>
            <person name="Kawai S."/>
            <person name="Nakamura S."/>
            <person name="Kim H.R."/>
            <person name="Goto N."/>
            <person name="Arisue N."/>
            <person name="Palacpac N.M.Q."/>
            <person name="Honma H."/>
            <person name="Yagi M."/>
            <person name="Tougan T."/>
            <person name="Katakai Y."/>
            <person name="Kaneko O."/>
            <person name="Mita T."/>
            <person name="Kita K."/>
            <person name="Yasutomi Y."/>
            <person name="Sutton P.L."/>
            <person name="Shakhbatyan R."/>
            <person name="Horii T."/>
            <person name="Yasunaga T."/>
            <person name="Barnwell J.W."/>
            <person name="Escalante A.A."/>
            <person name="Carlton J.M."/>
            <person name="Tanabe K."/>
        </authorList>
    </citation>
    <scope>NUCLEOTIDE SEQUENCE [LARGE SCALE GENOMIC DNA]</scope>
    <source>
        <strain evidence="2 3">B</strain>
    </source>
</reference>
<dbReference type="GeneID" id="14696337"/>
<proteinExistence type="predicted"/>
<protein>
    <submittedName>
        <fullName evidence="2">Uncharacterized protein</fullName>
    </submittedName>
</protein>
<dbReference type="VEuPathDB" id="PlasmoDB:PCYB_005440"/>
<dbReference type="EMBL" id="DF157846">
    <property type="protein sequence ID" value="GAB69795.1"/>
    <property type="molecule type" value="Genomic_DNA"/>
</dbReference>
<keyword evidence="3" id="KW-1185">Reference proteome</keyword>
<feature type="non-terminal residue" evidence="2">
    <location>
        <position position="1"/>
    </location>
</feature>
<accession>K6V370</accession>
<dbReference type="AlphaFoldDB" id="K6V370"/>
<evidence type="ECO:0000313" key="2">
    <source>
        <dbReference type="EMBL" id="GAB69795.1"/>
    </source>
</evidence>
<evidence type="ECO:0000313" key="3">
    <source>
        <dbReference type="Proteomes" id="UP000006319"/>
    </source>
</evidence>
<organism evidence="2 3">
    <name type="scientific">Plasmodium cynomolgi (strain B)</name>
    <dbReference type="NCBI Taxonomy" id="1120755"/>
    <lineage>
        <taxon>Eukaryota</taxon>
        <taxon>Sar</taxon>
        <taxon>Alveolata</taxon>
        <taxon>Apicomplexa</taxon>
        <taxon>Aconoidasida</taxon>
        <taxon>Haemosporida</taxon>
        <taxon>Plasmodiidae</taxon>
        <taxon>Plasmodium</taxon>
        <taxon>Plasmodium (Plasmodium)</taxon>
    </lineage>
</organism>
<dbReference type="KEGG" id="pcy:PCYB_005440"/>
<sequence>NLKDASHINKISESKNLGNYIKPDIRCIYLNIWLYCFRIMRCVPDDVKMNLFSLINNKISPLLKEDHYYKCNLESYNYAQNGTDERIMKLIYLVTTDDEILNILFERSSGSLDWCDSNNVNVQILNELKTKLHEVNSSSVTKRSNVIDKLETLIEKTKSLSSPKIVEPPEKPDIKSDDSISTIDSSTTTQKTVQYALMVVRYIKLMKTFL</sequence>
<evidence type="ECO:0000256" key="1">
    <source>
        <dbReference type="SAM" id="MobiDB-lite"/>
    </source>
</evidence>
<dbReference type="Proteomes" id="UP000006319">
    <property type="component" value="Unassembled WGS sequence"/>
</dbReference>
<dbReference type="RefSeq" id="XP_004228013.1">
    <property type="nucleotide sequence ID" value="XM_004227965.1"/>
</dbReference>
<feature type="compositionally biased region" description="Basic and acidic residues" evidence="1">
    <location>
        <begin position="167"/>
        <end position="178"/>
    </location>
</feature>
<feature type="region of interest" description="Disordered" evidence="1">
    <location>
        <begin position="161"/>
        <end position="182"/>
    </location>
</feature>